<dbReference type="EMBL" id="PIPP01000003">
    <property type="protein sequence ID" value="RUO36910.1"/>
    <property type="molecule type" value="Genomic_DNA"/>
</dbReference>
<dbReference type="PIRSF" id="PIRSF019455">
    <property type="entry name" value="CopR_AtkY"/>
    <property type="match status" value="1"/>
</dbReference>
<dbReference type="GO" id="GO:0003677">
    <property type="term" value="F:DNA binding"/>
    <property type="evidence" value="ECO:0007669"/>
    <property type="project" value="UniProtKB-KW"/>
</dbReference>
<sequence>MVEVSNAELRVMQVLWQQSPQTAQEIVGQLQQDFDWHEKTIKTMLNRLTQKSAVTYTQQGRSYLYSPAISEKAYQEQASKSFVQRLFSGKVTPLVAHFAEKGELSDKDISELKALIEKLEDRQHD</sequence>
<evidence type="ECO:0000313" key="6">
    <source>
        <dbReference type="Proteomes" id="UP000286934"/>
    </source>
</evidence>
<dbReference type="Pfam" id="PF03965">
    <property type="entry name" value="Penicillinase_R"/>
    <property type="match status" value="1"/>
</dbReference>
<keyword evidence="6" id="KW-1185">Reference proteome</keyword>
<dbReference type="InterPro" id="IPR005650">
    <property type="entry name" value="BlaI_family"/>
</dbReference>
<organism evidence="5 6">
    <name type="scientific">Aliidiomarina shirensis</name>
    <dbReference type="NCBI Taxonomy" id="1048642"/>
    <lineage>
        <taxon>Bacteria</taxon>
        <taxon>Pseudomonadati</taxon>
        <taxon>Pseudomonadota</taxon>
        <taxon>Gammaproteobacteria</taxon>
        <taxon>Alteromonadales</taxon>
        <taxon>Idiomarinaceae</taxon>
        <taxon>Aliidiomarina</taxon>
    </lineage>
</organism>
<keyword evidence="4" id="KW-0804">Transcription</keyword>
<evidence type="ECO:0000313" key="5">
    <source>
        <dbReference type="EMBL" id="RUO36910.1"/>
    </source>
</evidence>
<dbReference type="Proteomes" id="UP000286934">
    <property type="component" value="Unassembled WGS sequence"/>
</dbReference>
<dbReference type="InterPro" id="IPR036388">
    <property type="entry name" value="WH-like_DNA-bd_sf"/>
</dbReference>
<dbReference type="SUPFAM" id="SSF46785">
    <property type="entry name" value="Winged helix' DNA-binding domain"/>
    <property type="match status" value="1"/>
</dbReference>
<gene>
    <name evidence="5" type="ORF">CWE13_08680</name>
</gene>
<keyword evidence="3" id="KW-0238">DNA-binding</keyword>
<comment type="similarity">
    <text evidence="1">Belongs to the BlaI transcriptional regulatory family.</text>
</comment>
<dbReference type="InterPro" id="IPR036390">
    <property type="entry name" value="WH_DNA-bd_sf"/>
</dbReference>
<comment type="caution">
    <text evidence="5">The sequence shown here is derived from an EMBL/GenBank/DDBJ whole genome shotgun (WGS) entry which is preliminary data.</text>
</comment>
<evidence type="ECO:0000256" key="3">
    <source>
        <dbReference type="ARBA" id="ARBA00023125"/>
    </source>
</evidence>
<dbReference type="Gene3D" id="1.10.10.10">
    <property type="entry name" value="Winged helix-like DNA-binding domain superfamily/Winged helix DNA-binding domain"/>
    <property type="match status" value="1"/>
</dbReference>
<evidence type="ECO:0000256" key="1">
    <source>
        <dbReference type="ARBA" id="ARBA00011046"/>
    </source>
</evidence>
<evidence type="ECO:0000256" key="4">
    <source>
        <dbReference type="ARBA" id="ARBA00023163"/>
    </source>
</evidence>
<dbReference type="Gene3D" id="1.10.4040.10">
    <property type="entry name" value="Penicillinase repressor domain"/>
    <property type="match status" value="1"/>
</dbReference>
<dbReference type="AlphaFoldDB" id="A0A432WT08"/>
<dbReference type="OrthoDB" id="279010at2"/>
<proteinExistence type="inferred from homology"/>
<reference evidence="6" key="1">
    <citation type="journal article" date="2018" name="Front. Microbiol.">
        <title>Genome-Based Analysis Reveals the Taxonomy and Diversity of the Family Idiomarinaceae.</title>
        <authorList>
            <person name="Liu Y."/>
            <person name="Lai Q."/>
            <person name="Shao Z."/>
        </authorList>
    </citation>
    <scope>NUCLEOTIDE SEQUENCE [LARGE SCALE GENOMIC DNA]</scope>
    <source>
        <strain evidence="6">AIS</strain>
    </source>
</reference>
<dbReference type="GO" id="GO:0045892">
    <property type="term" value="P:negative regulation of DNA-templated transcription"/>
    <property type="evidence" value="ECO:0007669"/>
    <property type="project" value="InterPro"/>
</dbReference>
<evidence type="ECO:0000256" key="2">
    <source>
        <dbReference type="ARBA" id="ARBA00023015"/>
    </source>
</evidence>
<name>A0A432WT08_9GAMM</name>
<dbReference type="RefSeq" id="WP_126807766.1">
    <property type="nucleotide sequence ID" value="NZ_PIPP01000003.1"/>
</dbReference>
<keyword evidence="2" id="KW-0805">Transcription regulation</keyword>
<protein>
    <submittedName>
        <fullName evidence="5">Transcriptional regulator</fullName>
    </submittedName>
</protein>
<accession>A0A432WT08</accession>